<evidence type="ECO:0000256" key="1">
    <source>
        <dbReference type="SAM" id="MobiDB-lite"/>
    </source>
</evidence>
<dbReference type="InterPro" id="IPR006311">
    <property type="entry name" value="TAT_signal"/>
</dbReference>
<dbReference type="RefSeq" id="WP_184169996.1">
    <property type="nucleotide sequence ID" value="NZ_BAABAG010000002.1"/>
</dbReference>
<dbReference type="GO" id="GO:0022857">
    <property type="term" value="F:transmembrane transporter activity"/>
    <property type="evidence" value="ECO:0007669"/>
    <property type="project" value="InterPro"/>
</dbReference>
<dbReference type="Gene3D" id="3.40.190.10">
    <property type="entry name" value="Periplasmic binding protein-like II"/>
    <property type="match status" value="1"/>
</dbReference>
<reference evidence="4 5" key="1">
    <citation type="submission" date="2020-08" db="EMBL/GenBank/DDBJ databases">
        <title>Sequencing the genomes of 1000 actinobacteria strains.</title>
        <authorList>
            <person name="Klenk H.-P."/>
        </authorList>
    </citation>
    <scope>NUCLEOTIDE SEQUENCE [LARGE SCALE GENOMIC DNA]</scope>
    <source>
        <strain evidence="4 5">DSM 17945</strain>
    </source>
</reference>
<name>A0A7W9N048_9MICC</name>
<feature type="signal peptide" evidence="2">
    <location>
        <begin position="1"/>
        <end position="34"/>
    </location>
</feature>
<dbReference type="InterPro" id="IPR007210">
    <property type="entry name" value="ABC_Gly_betaine_transp_sub-bd"/>
</dbReference>
<keyword evidence="2" id="KW-0732">Signal</keyword>
<dbReference type="Proteomes" id="UP000567246">
    <property type="component" value="Unassembled WGS sequence"/>
</dbReference>
<evidence type="ECO:0000313" key="5">
    <source>
        <dbReference type="Proteomes" id="UP000567246"/>
    </source>
</evidence>
<feature type="domain" description="ABC-type glycine betaine transport system substrate-binding" evidence="3">
    <location>
        <begin position="193"/>
        <end position="365"/>
    </location>
</feature>
<dbReference type="Pfam" id="PF04069">
    <property type="entry name" value="OpuAC"/>
    <property type="match status" value="1"/>
</dbReference>
<feature type="chain" id="PRO_5031273101" description="ABC-type glycine betaine transport system substrate-binding domain-containing protein" evidence="2">
    <location>
        <begin position="35"/>
        <end position="385"/>
    </location>
</feature>
<dbReference type="GO" id="GO:0043190">
    <property type="term" value="C:ATP-binding cassette (ABC) transporter complex"/>
    <property type="evidence" value="ECO:0007669"/>
    <property type="project" value="InterPro"/>
</dbReference>
<protein>
    <recommendedName>
        <fullName evidence="3">ABC-type glycine betaine transport system substrate-binding domain-containing protein</fullName>
    </recommendedName>
</protein>
<proteinExistence type="predicted"/>
<evidence type="ECO:0000256" key="2">
    <source>
        <dbReference type="SAM" id="SignalP"/>
    </source>
</evidence>
<feature type="compositionally biased region" description="Low complexity" evidence="1">
    <location>
        <begin position="137"/>
        <end position="152"/>
    </location>
</feature>
<dbReference type="PROSITE" id="PS51318">
    <property type="entry name" value="TAT"/>
    <property type="match status" value="1"/>
</dbReference>
<organism evidence="4 5">
    <name type="scientific">Micrococcus endophyticus</name>
    <dbReference type="NCBI Taxonomy" id="455343"/>
    <lineage>
        <taxon>Bacteria</taxon>
        <taxon>Bacillati</taxon>
        <taxon>Actinomycetota</taxon>
        <taxon>Actinomycetes</taxon>
        <taxon>Micrococcales</taxon>
        <taxon>Micrococcaceae</taxon>
        <taxon>Micrococcus</taxon>
    </lineage>
</organism>
<feature type="region of interest" description="Disordered" evidence="1">
    <location>
        <begin position="109"/>
        <end position="167"/>
    </location>
</feature>
<evidence type="ECO:0000313" key="4">
    <source>
        <dbReference type="EMBL" id="MBB5847667.1"/>
    </source>
</evidence>
<gene>
    <name evidence="4" type="ORF">HDA33_000231</name>
</gene>
<dbReference type="PROSITE" id="PS51257">
    <property type="entry name" value="PROKAR_LIPOPROTEIN"/>
    <property type="match status" value="1"/>
</dbReference>
<comment type="caution">
    <text evidence="4">The sequence shown here is derived from an EMBL/GenBank/DDBJ whole genome shotgun (WGS) entry which is preliminary data.</text>
</comment>
<dbReference type="SUPFAM" id="SSF53850">
    <property type="entry name" value="Periplasmic binding protein-like II"/>
    <property type="match status" value="1"/>
</dbReference>
<keyword evidence="5" id="KW-1185">Reference proteome</keyword>
<dbReference type="AlphaFoldDB" id="A0A7W9N048"/>
<evidence type="ECO:0000259" key="3">
    <source>
        <dbReference type="Pfam" id="PF04069"/>
    </source>
</evidence>
<dbReference type="EMBL" id="JACHMW010000001">
    <property type="protein sequence ID" value="MBB5847667.1"/>
    <property type="molecule type" value="Genomic_DNA"/>
</dbReference>
<accession>A0A7W9N048</accession>
<dbReference type="Gene3D" id="3.40.190.120">
    <property type="entry name" value="Osmoprotection protein (prox), domain 2"/>
    <property type="match status" value="1"/>
</dbReference>
<sequence length="385" mass="38825">MSGPARRRALPAVSAAAALALALGACTPEPTASATPEASGTPLTVVHGGQGLEPAVAAVLSRHLRQGGHAVTDEDGVPLAQPAWTAADAHTVAVVDTLRLAVAADAAAVLPAPPEPSPEPTEGGEAGDPADPGLGLPTASESADAADASATPEPTPLPDGEPAADAAEAGRVVERLLQGDAEAGASPEPGDAVAVLGSSAGVLRLSAVVTATTAARLELDALEDLNGRCEGLTAALPAGLAGDPEANAALHARLDRLAGCRPGTWREEDASAAAVVVADQAQLGLLSATDPEIPASMLVPLEDPERVLPEGRLAAVGAPDALDDDAQRRIEEVLSALNEDGLRELERITTGADALPPAEAARYWLVDQGLEDVPEGWFMPRDSWF</sequence>